<proteinExistence type="inferred from homology"/>
<dbReference type="SUPFAM" id="SSF52743">
    <property type="entry name" value="Subtilisin-like"/>
    <property type="match status" value="1"/>
</dbReference>
<dbReference type="PANTHER" id="PTHR43806:SF11">
    <property type="entry name" value="CEREVISIN-RELATED"/>
    <property type="match status" value="1"/>
</dbReference>
<dbReference type="PROSITE" id="PS51892">
    <property type="entry name" value="SUBTILASE"/>
    <property type="match status" value="1"/>
</dbReference>
<dbReference type="GO" id="GO:0006508">
    <property type="term" value="P:proteolysis"/>
    <property type="evidence" value="ECO:0007669"/>
    <property type="project" value="UniProtKB-KW"/>
</dbReference>
<accession>A0A4R2LW69</accession>
<dbReference type="EMBL" id="SLXD01000021">
    <property type="protein sequence ID" value="TCO97649.1"/>
    <property type="molecule type" value="Genomic_DNA"/>
</dbReference>
<feature type="active site" description="Charge relay system" evidence="5">
    <location>
        <position position="211"/>
    </location>
</feature>
<dbReference type="GO" id="GO:0004252">
    <property type="term" value="F:serine-type endopeptidase activity"/>
    <property type="evidence" value="ECO:0007669"/>
    <property type="project" value="UniProtKB-UniRule"/>
</dbReference>
<dbReference type="PROSITE" id="PS00136">
    <property type="entry name" value="SUBTILASE_ASP"/>
    <property type="match status" value="1"/>
</dbReference>
<dbReference type="InterPro" id="IPR015919">
    <property type="entry name" value="Cadherin-like_sf"/>
</dbReference>
<evidence type="ECO:0000256" key="3">
    <source>
        <dbReference type="ARBA" id="ARBA00022801"/>
    </source>
</evidence>
<evidence type="ECO:0000259" key="9">
    <source>
        <dbReference type="Pfam" id="PF00082"/>
    </source>
</evidence>
<dbReference type="PROSITE" id="PS00138">
    <property type="entry name" value="SUBTILASE_SER"/>
    <property type="match status" value="1"/>
</dbReference>
<comment type="caution">
    <text evidence="10">The sequence shown here is derived from an EMBL/GenBank/DDBJ whole genome shotgun (WGS) entry which is preliminary data.</text>
</comment>
<reference evidence="10 11" key="1">
    <citation type="submission" date="2019-03" db="EMBL/GenBank/DDBJ databases">
        <title>Genomic Encyclopedia of Type Strains, Phase IV (KMG-IV): sequencing the most valuable type-strain genomes for metagenomic binning, comparative biology and taxonomic classification.</title>
        <authorList>
            <person name="Goeker M."/>
        </authorList>
    </citation>
    <scope>NUCLEOTIDE SEQUENCE [LARGE SCALE GENOMIC DNA]</scope>
    <source>
        <strain evidence="10 11">DSM 1709</strain>
    </source>
</reference>
<feature type="signal peptide" evidence="8">
    <location>
        <begin position="1"/>
        <end position="23"/>
    </location>
</feature>
<dbReference type="Proteomes" id="UP000295106">
    <property type="component" value="Unassembled WGS sequence"/>
</dbReference>
<evidence type="ECO:0000256" key="5">
    <source>
        <dbReference type="PROSITE-ProRule" id="PRU01240"/>
    </source>
</evidence>
<dbReference type="InterPro" id="IPR022398">
    <property type="entry name" value="Peptidase_S8_His-AS"/>
</dbReference>
<dbReference type="InterPro" id="IPR036852">
    <property type="entry name" value="Peptidase_S8/S53_dom_sf"/>
</dbReference>
<evidence type="ECO:0000313" key="10">
    <source>
        <dbReference type="EMBL" id="TCO97649.1"/>
    </source>
</evidence>
<feature type="domain" description="Peptidase S8/S53" evidence="9">
    <location>
        <begin position="149"/>
        <end position="427"/>
    </location>
</feature>
<dbReference type="SUPFAM" id="SSF49313">
    <property type="entry name" value="Cadherin-like"/>
    <property type="match status" value="1"/>
</dbReference>
<keyword evidence="3 5" id="KW-0378">Hydrolase</keyword>
<evidence type="ECO:0000256" key="4">
    <source>
        <dbReference type="ARBA" id="ARBA00022825"/>
    </source>
</evidence>
<dbReference type="GO" id="GO:0005509">
    <property type="term" value="F:calcium ion binding"/>
    <property type="evidence" value="ECO:0007669"/>
    <property type="project" value="InterPro"/>
</dbReference>
<comment type="similarity">
    <text evidence="1 5 6">Belongs to the peptidase S8 family.</text>
</comment>
<feature type="active site" description="Charge relay system" evidence="5">
    <location>
        <position position="158"/>
    </location>
</feature>
<evidence type="ECO:0000313" key="11">
    <source>
        <dbReference type="Proteomes" id="UP000295106"/>
    </source>
</evidence>
<feature type="active site" description="Charge relay system" evidence="5">
    <location>
        <position position="396"/>
    </location>
</feature>
<protein>
    <submittedName>
        <fullName evidence="10">Serine protease</fullName>
    </submittedName>
</protein>
<gene>
    <name evidence="10" type="ORF">EV684_12110</name>
</gene>
<dbReference type="InterPro" id="IPR015500">
    <property type="entry name" value="Peptidase_S8_subtilisin-rel"/>
</dbReference>
<evidence type="ECO:0000256" key="8">
    <source>
        <dbReference type="SAM" id="SignalP"/>
    </source>
</evidence>
<dbReference type="AlphaFoldDB" id="A0A4R2LW69"/>
<dbReference type="InterPro" id="IPR050131">
    <property type="entry name" value="Peptidase_S8_subtilisin-like"/>
</dbReference>
<dbReference type="PANTHER" id="PTHR43806">
    <property type="entry name" value="PEPTIDASE S8"/>
    <property type="match status" value="1"/>
</dbReference>
<evidence type="ECO:0000256" key="2">
    <source>
        <dbReference type="ARBA" id="ARBA00022670"/>
    </source>
</evidence>
<dbReference type="Pfam" id="PF00082">
    <property type="entry name" value="Peptidase_S8"/>
    <property type="match status" value="1"/>
</dbReference>
<dbReference type="GeneID" id="99685332"/>
<dbReference type="Pfam" id="PF05345">
    <property type="entry name" value="He_PIG"/>
    <property type="match status" value="4"/>
</dbReference>
<dbReference type="PRINTS" id="PR00723">
    <property type="entry name" value="SUBTILISIN"/>
</dbReference>
<dbReference type="InterPro" id="IPR023828">
    <property type="entry name" value="Peptidase_S8_Ser-AS"/>
</dbReference>
<keyword evidence="8" id="KW-0732">Signal</keyword>
<dbReference type="InterPro" id="IPR000209">
    <property type="entry name" value="Peptidase_S8/S53_dom"/>
</dbReference>
<dbReference type="GO" id="GO:0016020">
    <property type="term" value="C:membrane"/>
    <property type="evidence" value="ECO:0007669"/>
    <property type="project" value="InterPro"/>
</dbReference>
<evidence type="ECO:0000256" key="7">
    <source>
        <dbReference type="SAM" id="MobiDB-lite"/>
    </source>
</evidence>
<dbReference type="Gene3D" id="2.60.40.10">
    <property type="entry name" value="Immunoglobulins"/>
    <property type="match status" value="6"/>
</dbReference>
<feature type="chain" id="PRO_5020411330" evidence="8">
    <location>
        <begin position="24"/>
        <end position="994"/>
    </location>
</feature>
<dbReference type="InterPro" id="IPR013783">
    <property type="entry name" value="Ig-like_fold"/>
</dbReference>
<keyword evidence="4 5" id="KW-0720">Serine protease</keyword>
<feature type="region of interest" description="Disordered" evidence="7">
    <location>
        <begin position="183"/>
        <end position="206"/>
    </location>
</feature>
<name>A0A4R2LW69_RUBGE</name>
<evidence type="ECO:0000256" key="6">
    <source>
        <dbReference type="RuleBase" id="RU003355"/>
    </source>
</evidence>
<dbReference type="PROSITE" id="PS00137">
    <property type="entry name" value="SUBTILASE_HIS"/>
    <property type="match status" value="1"/>
</dbReference>
<dbReference type="RefSeq" id="WP_207184670.1">
    <property type="nucleotide sequence ID" value="NZ_CP181386.1"/>
</dbReference>
<organism evidence="10 11">
    <name type="scientific">Rubrivivax gelatinosus</name>
    <name type="common">Rhodocyclus gelatinosus</name>
    <name type="synonym">Rhodopseudomonas gelatinosa</name>
    <dbReference type="NCBI Taxonomy" id="28068"/>
    <lineage>
        <taxon>Bacteria</taxon>
        <taxon>Pseudomonadati</taxon>
        <taxon>Pseudomonadota</taxon>
        <taxon>Betaproteobacteria</taxon>
        <taxon>Burkholderiales</taxon>
        <taxon>Sphaerotilaceae</taxon>
        <taxon>Rubrivivax</taxon>
    </lineage>
</organism>
<sequence>MHATHFLRAAVLTLAATSGGAWAQTQDVGRIVVRYKNGTTGGLSAQAVAATMSQRATLMARRAGVRLKTLRTAGTRAAVYETRVAVDAQGLRALALKMAQDPAVLSAEPDVRVAASTNDPYFAMQWALGTPSAKAGAGNFAAAWPYSTGADTVVAVLDTGMTAHPDLESRQFAGHDFVSDTTIAADGGGRDADPTDPGDACASRGSVSSWHGTAVASQIAAIADNGYGIAGAAPGARIQQVRVLGKCGGWLSDTADAIAWLAGRSFGGIPAPSVRPQVINLSLGGSTSCPGYMQEAITLANAAGIVVVAAAGNEGASTISAPANCSGVIAVGAGTATGDLASYSNYSSQVAITAPGGGSCRQATAGCDTTATMASGVNGSNSFAGYAPARYFSGTSAATPHVAAAAALLLAYSPSLTPAQVRSALLSGVRPFPSGSFCRTAGRCGAGLLDAAGALWTLAAPLVTIAPVSGVTSASSGSTPADLVPRGGAVSLRASASTEGSYRFAWKQTSGSSVSQLTGTDADTLGFTAPATPGLLTFSASLTDAAGLVARNTVTLRVNSAPEALTGPLAAGYAGVAYQAALAARDGDGDTLAYALLSGPDGLTLTAGGALAWATPVEGEHTLKIGARDPYGQQTVSDLVLTIGAAPQAPTVPGGSFTARARTAFKGATGVTGPSGLAMRYALAGQPRGMTISSAGLLSWPSPVAGRYTITVTASNLGGSGAGSYVLTVGAANRAPTLAARSYAATARVAWSAQLQASDADRDTLSYALAGAVPSGFTLGSTGAMSWASPRGGRFTIPVRVSDGWGGATTVKMTLAVTDPNHAPTVTVRSYAAVAGAAWTGQVLAADADGDTLSYTLGAGAPAGLTVDANGLMSWAQPLRGSYNLALRVADTVDAAANVTLTLLVTTDNMAPSVAVARYTARAGVAWSGRVQASDPDGDKLVYKLSGTLPRGLGIDSGGLMRWSRPVRGTYVFRAVVTDSKGAAQFVPLTLVVS</sequence>
<dbReference type="InterPro" id="IPR023827">
    <property type="entry name" value="Peptidase_S8_Asp-AS"/>
</dbReference>
<dbReference type="Gene3D" id="3.40.50.200">
    <property type="entry name" value="Peptidase S8/S53 domain"/>
    <property type="match status" value="1"/>
</dbReference>
<keyword evidence="2 5" id="KW-0645">Protease</keyword>
<evidence type="ECO:0000256" key="1">
    <source>
        <dbReference type="ARBA" id="ARBA00011073"/>
    </source>
</evidence>